<dbReference type="GO" id="GO:0005886">
    <property type="term" value="C:plasma membrane"/>
    <property type="evidence" value="ECO:0007669"/>
    <property type="project" value="UniProtKB-SubCell"/>
</dbReference>
<feature type="transmembrane region" description="Helical" evidence="7">
    <location>
        <begin position="51"/>
        <end position="69"/>
    </location>
</feature>
<name>A0A087BIT5_BIFLN</name>
<dbReference type="Gene3D" id="1.20.1250.20">
    <property type="entry name" value="MFS general substrate transporter like domains"/>
    <property type="match status" value="1"/>
</dbReference>
<protein>
    <submittedName>
        <fullName evidence="8">Major facilitator superfamily protein</fullName>
    </submittedName>
</protein>
<feature type="region of interest" description="Disordered" evidence="6">
    <location>
        <begin position="223"/>
        <end position="249"/>
    </location>
</feature>
<feature type="transmembrane region" description="Helical" evidence="7">
    <location>
        <begin position="186"/>
        <end position="211"/>
    </location>
</feature>
<feature type="transmembrane region" description="Helical" evidence="7">
    <location>
        <begin position="419"/>
        <end position="439"/>
    </location>
</feature>
<dbReference type="PANTHER" id="PTHR23513">
    <property type="entry name" value="INTEGRAL MEMBRANE EFFLUX PROTEIN-RELATED"/>
    <property type="match status" value="1"/>
</dbReference>
<dbReference type="InterPro" id="IPR036259">
    <property type="entry name" value="MFS_trans_sf"/>
</dbReference>
<keyword evidence="4 7" id="KW-1133">Transmembrane helix</keyword>
<feature type="transmembrane region" description="Helical" evidence="7">
    <location>
        <begin position="298"/>
        <end position="320"/>
    </location>
</feature>
<feature type="transmembrane region" description="Helical" evidence="7">
    <location>
        <begin position="332"/>
        <end position="353"/>
    </location>
</feature>
<dbReference type="InterPro" id="IPR011701">
    <property type="entry name" value="MFS"/>
</dbReference>
<dbReference type="Proteomes" id="UP000029024">
    <property type="component" value="Unassembled WGS sequence"/>
</dbReference>
<proteinExistence type="predicted"/>
<reference evidence="8 9" key="1">
    <citation type="submission" date="2014-03" db="EMBL/GenBank/DDBJ databases">
        <title>Genomics of Bifidobacteria.</title>
        <authorList>
            <person name="Ventura M."/>
            <person name="Milani C."/>
            <person name="Lugli G.A."/>
        </authorList>
    </citation>
    <scope>NUCLEOTIDE SEQUENCE [LARGE SCALE GENOMIC DNA]</scope>
    <source>
        <strain evidence="8 9">LMG 21814</strain>
    </source>
</reference>
<evidence type="ECO:0000256" key="7">
    <source>
        <dbReference type="SAM" id="Phobius"/>
    </source>
</evidence>
<sequence length="465" mass="47874">MASDTELWRGTDYGWWLAADTSGAVGASLIAFAVPLIMLATTGSSAAATTTESICVVVQTVLGLAGGVIQDRYDRRTLMLIWGASGVVLSAVAAAAVMLFGNAPKTSGHGVNGANAPAFGGPYAHVLPIALLCIVVLFSVRDGLLENTSNAMLRGVVPDEQLPHAMALNDARDSTVTLVGSPLGGLLMTVGHAVPFLTSAVLSVLGMVSAWRIRRYWKRATVSDSGRPGNVDTGSEVGAVSDADDADDSAPRWRDALDGMIWLLRDRFQRHLIIAAAMVTGASNAFLLLTALDISQGGSQLISAGFINAASAVGMLLGALMASQLVNRVPGGVLVGVMFVLLAVGFTGAALVPSMVGKAIFVACSVLALPAGNAVLGGLSNTLVGKDKLGRVGAGSMVLQYGAYGVAVALAGWGMQTIGYGPTCLILAAVLVAAAAYALTMRSLITLPTPDRWAEHIQRWSIAQF</sequence>
<dbReference type="Pfam" id="PF07690">
    <property type="entry name" value="MFS_1"/>
    <property type="match status" value="1"/>
</dbReference>
<dbReference type="AlphaFoldDB" id="A0A087BIT5"/>
<evidence type="ECO:0000256" key="6">
    <source>
        <dbReference type="SAM" id="MobiDB-lite"/>
    </source>
</evidence>
<evidence type="ECO:0000256" key="3">
    <source>
        <dbReference type="ARBA" id="ARBA00022692"/>
    </source>
</evidence>
<dbReference type="PANTHER" id="PTHR23513:SF6">
    <property type="entry name" value="MAJOR FACILITATOR SUPERFAMILY ASSOCIATED DOMAIN-CONTAINING PROTEIN"/>
    <property type="match status" value="1"/>
</dbReference>
<keyword evidence="5 7" id="KW-0472">Membrane</keyword>
<evidence type="ECO:0000256" key="5">
    <source>
        <dbReference type="ARBA" id="ARBA00023136"/>
    </source>
</evidence>
<feature type="transmembrane region" description="Helical" evidence="7">
    <location>
        <begin position="392"/>
        <end position="413"/>
    </location>
</feature>
<feature type="transmembrane region" description="Helical" evidence="7">
    <location>
        <begin position="122"/>
        <end position="140"/>
    </location>
</feature>
<organism evidence="8 9">
    <name type="scientific">Bifidobacterium longum subsp. suis</name>
    <dbReference type="NCBI Taxonomy" id="1695"/>
    <lineage>
        <taxon>Bacteria</taxon>
        <taxon>Bacillati</taxon>
        <taxon>Actinomycetota</taxon>
        <taxon>Actinomycetes</taxon>
        <taxon>Bifidobacteriales</taxon>
        <taxon>Bifidobacteriaceae</taxon>
        <taxon>Bifidobacterium</taxon>
    </lineage>
</organism>
<feature type="transmembrane region" description="Helical" evidence="7">
    <location>
        <begin position="359"/>
        <end position="380"/>
    </location>
</feature>
<comment type="subcellular location">
    <subcellularLocation>
        <location evidence="1">Cell membrane</location>
        <topology evidence="1">Multi-pass membrane protein</topology>
    </subcellularLocation>
</comment>
<keyword evidence="3 7" id="KW-0812">Transmembrane</keyword>
<evidence type="ECO:0000256" key="1">
    <source>
        <dbReference type="ARBA" id="ARBA00004651"/>
    </source>
</evidence>
<evidence type="ECO:0000313" key="8">
    <source>
        <dbReference type="EMBL" id="KFI70935.1"/>
    </source>
</evidence>
<accession>A0A087BIT5</accession>
<keyword evidence="2" id="KW-1003">Cell membrane</keyword>
<dbReference type="RefSeq" id="WP_032683633.1">
    <property type="nucleotide sequence ID" value="NZ_JGZA01000012.1"/>
</dbReference>
<feature type="transmembrane region" description="Helical" evidence="7">
    <location>
        <begin position="81"/>
        <end position="101"/>
    </location>
</feature>
<comment type="caution">
    <text evidence="8">The sequence shown here is derived from an EMBL/GenBank/DDBJ whole genome shotgun (WGS) entry which is preliminary data.</text>
</comment>
<dbReference type="GO" id="GO:0022857">
    <property type="term" value="F:transmembrane transporter activity"/>
    <property type="evidence" value="ECO:0007669"/>
    <property type="project" value="InterPro"/>
</dbReference>
<dbReference type="CDD" id="cd06173">
    <property type="entry name" value="MFS_MefA_like"/>
    <property type="match status" value="1"/>
</dbReference>
<feature type="transmembrane region" description="Helical" evidence="7">
    <location>
        <begin position="15"/>
        <end position="39"/>
    </location>
</feature>
<dbReference type="SUPFAM" id="SSF103473">
    <property type="entry name" value="MFS general substrate transporter"/>
    <property type="match status" value="1"/>
</dbReference>
<evidence type="ECO:0000256" key="2">
    <source>
        <dbReference type="ARBA" id="ARBA00022475"/>
    </source>
</evidence>
<dbReference type="EMBL" id="JGZA01000012">
    <property type="protein sequence ID" value="KFI70935.1"/>
    <property type="molecule type" value="Genomic_DNA"/>
</dbReference>
<evidence type="ECO:0000313" key="9">
    <source>
        <dbReference type="Proteomes" id="UP000029024"/>
    </source>
</evidence>
<evidence type="ECO:0000256" key="4">
    <source>
        <dbReference type="ARBA" id="ARBA00022989"/>
    </source>
</evidence>
<feature type="transmembrane region" description="Helical" evidence="7">
    <location>
        <begin position="272"/>
        <end position="292"/>
    </location>
</feature>
<gene>
    <name evidence="8" type="ORF">BLSS_1520</name>
</gene>